<organism evidence="2 3">
    <name type="scientific">Chryseobacterium luteum</name>
    <dbReference type="NCBI Taxonomy" id="421531"/>
    <lineage>
        <taxon>Bacteria</taxon>
        <taxon>Pseudomonadati</taxon>
        <taxon>Bacteroidota</taxon>
        <taxon>Flavobacteriia</taxon>
        <taxon>Flavobacteriales</taxon>
        <taxon>Weeksellaceae</taxon>
        <taxon>Chryseobacterium group</taxon>
        <taxon>Chryseobacterium</taxon>
    </lineage>
</organism>
<feature type="signal peptide" evidence="1">
    <location>
        <begin position="1"/>
        <end position="20"/>
    </location>
</feature>
<keyword evidence="1" id="KW-0732">Signal</keyword>
<accession>A0A085ZEE0</accession>
<dbReference type="PROSITE" id="PS51257">
    <property type="entry name" value="PROKAR_LIPOPROTEIN"/>
    <property type="match status" value="1"/>
</dbReference>
<reference evidence="2 3" key="1">
    <citation type="submission" date="2014-07" db="EMBL/GenBank/DDBJ databases">
        <title>Genome of Chryseobacterium luteum DSM 18605.</title>
        <authorList>
            <person name="Stropko S.J."/>
            <person name="Pipes S.E."/>
            <person name="Newman J.D."/>
        </authorList>
    </citation>
    <scope>NUCLEOTIDE SEQUENCE [LARGE SCALE GENOMIC DNA]</scope>
    <source>
        <strain evidence="2 3">DSM 18605</strain>
    </source>
</reference>
<dbReference type="EMBL" id="JPRO01000010">
    <property type="protein sequence ID" value="KFF02804.1"/>
    <property type="molecule type" value="Genomic_DNA"/>
</dbReference>
<dbReference type="AlphaFoldDB" id="A0A085ZEE0"/>
<keyword evidence="3" id="KW-1185">Reference proteome</keyword>
<sequence length="201" mass="24025">MKSMKIIMALLFIWSLFSCNITSEKENGNKENIIISKFKHKKNASESDTLWVSQNDSTVFKKEQVMIHRPCSNPEFTMHYELLKPIDQAYYYIYNDKQQLISEGKYTKEFTYEGQTSKVGNFYNEKSYYYKNNGNLKTIHYMKDGRNDKVELYDNKKRLTEVTYFDKKSSDKEKVEIYDKGKLEETRIYKSFDTYYTVKAD</sequence>
<evidence type="ECO:0000313" key="2">
    <source>
        <dbReference type="EMBL" id="KFF02804.1"/>
    </source>
</evidence>
<gene>
    <name evidence="2" type="ORF">IX38_12600</name>
</gene>
<evidence type="ECO:0000256" key="1">
    <source>
        <dbReference type="SAM" id="SignalP"/>
    </source>
</evidence>
<evidence type="ECO:0000313" key="3">
    <source>
        <dbReference type="Proteomes" id="UP000028703"/>
    </source>
</evidence>
<evidence type="ECO:0008006" key="4">
    <source>
        <dbReference type="Google" id="ProtNLM"/>
    </source>
</evidence>
<comment type="caution">
    <text evidence="2">The sequence shown here is derived from an EMBL/GenBank/DDBJ whole genome shotgun (WGS) entry which is preliminary data.</text>
</comment>
<name>A0A085ZEE0_9FLAO</name>
<protein>
    <recommendedName>
        <fullName evidence="4">Sugar-binding protein</fullName>
    </recommendedName>
</protein>
<dbReference type="STRING" id="421531.IX38_12600"/>
<dbReference type="Proteomes" id="UP000028703">
    <property type="component" value="Unassembled WGS sequence"/>
</dbReference>
<dbReference type="eggNOG" id="ENOG5033VU1">
    <property type="taxonomic scope" value="Bacteria"/>
</dbReference>
<proteinExistence type="predicted"/>
<dbReference type="OrthoDB" id="1248331at2"/>
<feature type="chain" id="PRO_5001801028" description="Sugar-binding protein" evidence="1">
    <location>
        <begin position="21"/>
        <end position="201"/>
    </location>
</feature>